<keyword evidence="2" id="KW-1185">Reference proteome</keyword>
<evidence type="ECO:0000313" key="2">
    <source>
        <dbReference type="Proteomes" id="UP001595974"/>
    </source>
</evidence>
<accession>A0ABW1AWP9</accession>
<dbReference type="Pfam" id="PF11848">
    <property type="entry name" value="DUF3368"/>
    <property type="match status" value="1"/>
</dbReference>
<proteinExistence type="predicted"/>
<gene>
    <name evidence="1" type="ORF">ACFPTN_18895</name>
</gene>
<dbReference type="RefSeq" id="WP_096447927.1">
    <property type="nucleotide sequence ID" value="NZ_JBHSOG010000094.1"/>
</dbReference>
<evidence type="ECO:0008006" key="3">
    <source>
        <dbReference type="Google" id="ProtNLM"/>
    </source>
</evidence>
<protein>
    <recommendedName>
        <fullName evidence="3">PIN domain-containing protein</fullName>
    </recommendedName>
</protein>
<dbReference type="EMBL" id="JBHSOG010000094">
    <property type="protein sequence ID" value="MFC5771451.1"/>
    <property type="molecule type" value="Genomic_DNA"/>
</dbReference>
<reference evidence="2" key="1">
    <citation type="journal article" date="2019" name="Int. J. Syst. Evol. Microbiol.">
        <title>The Global Catalogue of Microorganisms (GCM) 10K type strain sequencing project: providing services to taxonomists for standard genome sequencing and annotation.</title>
        <authorList>
            <consortium name="The Broad Institute Genomics Platform"/>
            <consortium name="The Broad Institute Genome Sequencing Center for Infectious Disease"/>
            <person name="Wu L."/>
            <person name="Ma J."/>
        </authorList>
    </citation>
    <scope>NUCLEOTIDE SEQUENCE [LARGE SCALE GENOMIC DNA]</scope>
    <source>
        <strain evidence="2">SHR3</strain>
    </source>
</reference>
<dbReference type="Proteomes" id="UP001595974">
    <property type="component" value="Unassembled WGS sequence"/>
</dbReference>
<organism evidence="1 2">
    <name type="scientific">Thauera sinica</name>
    <dbReference type="NCBI Taxonomy" id="2665146"/>
    <lineage>
        <taxon>Bacteria</taxon>
        <taxon>Pseudomonadati</taxon>
        <taxon>Pseudomonadota</taxon>
        <taxon>Betaproteobacteria</taxon>
        <taxon>Rhodocyclales</taxon>
        <taxon>Zoogloeaceae</taxon>
        <taxon>Thauera</taxon>
    </lineage>
</organism>
<evidence type="ECO:0000313" key="1">
    <source>
        <dbReference type="EMBL" id="MFC5771451.1"/>
    </source>
</evidence>
<comment type="caution">
    <text evidence="1">The sequence shown here is derived from an EMBL/GenBank/DDBJ whole genome shotgun (WGS) entry which is preliminary data.</text>
</comment>
<name>A0ABW1AWP9_9RHOO</name>
<sequence>MATKAETIVVVTDANVLINLIRIGQLPLLGQLDGYRFLVPAEVVNEITERDQREALSGALAGGYLEQPVVDTMESLQLFAELRDVMGKGEAACLALAATMGSHIASDEKKRFRRRAVELIGEQRIVRTEGILLAAIRQGRISVAEADSFKAVLAANRYAMSFGSFSELL</sequence>
<dbReference type="InterPro" id="IPR021799">
    <property type="entry name" value="PIN-like_prokaryotic"/>
</dbReference>